<dbReference type="RefSeq" id="XP_002286474.1">
    <property type="nucleotide sequence ID" value="XM_002286438.1"/>
</dbReference>
<dbReference type="Proteomes" id="UP000001449">
    <property type="component" value="Chromosome 1"/>
</dbReference>
<keyword evidence="3" id="KW-1185">Reference proteome</keyword>
<gene>
    <name evidence="2" type="ORF">THAPSDRAFT_1957</name>
</gene>
<protein>
    <submittedName>
        <fullName evidence="2">Uncharacterized protein</fullName>
    </submittedName>
</protein>
<feature type="compositionally biased region" description="Polar residues" evidence="1">
    <location>
        <begin position="20"/>
        <end position="46"/>
    </location>
</feature>
<proteinExistence type="predicted"/>
<sequence>MPDLSRIKLSLGGGSRTTFLSVGNNNATPTSPARSMKSAGTATTATDEQKTDRPIKVIAIDVSNEEDDFLPLPQDVRRYLNKIRSYKDDVDRILSCTACQLESADGVLCFEDGLCGDTVDDVIDTSNDIKEAKQQVKPRPSPSFMKAEKIDPIKSGFFAPPEERGSIYSMSKAVSALAASSSELQKNESMASKNNSKVIVEDDEDSVANNKTKNTKAGWITRQLNKAATLEQQERERLKKKEWERIHGASSVEIVYSS</sequence>
<evidence type="ECO:0000313" key="2">
    <source>
        <dbReference type="EMBL" id="EED96115.1"/>
    </source>
</evidence>
<dbReference type="AlphaFoldDB" id="B8BSE5"/>
<dbReference type="KEGG" id="tps:THAPSDRAFT_1957"/>
<dbReference type="HOGENOM" id="CLU_1079602_0_0_1"/>
<reference evidence="2 3" key="2">
    <citation type="journal article" date="2008" name="Nature">
        <title>The Phaeodactylum genome reveals the evolutionary history of diatom genomes.</title>
        <authorList>
            <person name="Bowler C."/>
            <person name="Allen A.E."/>
            <person name="Badger J.H."/>
            <person name="Grimwood J."/>
            <person name="Jabbari K."/>
            <person name="Kuo A."/>
            <person name="Maheswari U."/>
            <person name="Martens C."/>
            <person name="Maumus F."/>
            <person name="Otillar R.P."/>
            <person name="Rayko E."/>
            <person name="Salamov A."/>
            <person name="Vandepoele K."/>
            <person name="Beszteri B."/>
            <person name="Gruber A."/>
            <person name="Heijde M."/>
            <person name="Katinka M."/>
            <person name="Mock T."/>
            <person name="Valentin K."/>
            <person name="Verret F."/>
            <person name="Berges J.A."/>
            <person name="Brownlee C."/>
            <person name="Cadoret J.P."/>
            <person name="Chiovitti A."/>
            <person name="Choi C.J."/>
            <person name="Coesel S."/>
            <person name="De Martino A."/>
            <person name="Detter J.C."/>
            <person name="Durkin C."/>
            <person name="Falciatore A."/>
            <person name="Fournet J."/>
            <person name="Haruta M."/>
            <person name="Huysman M.J."/>
            <person name="Jenkins B.D."/>
            <person name="Jiroutova K."/>
            <person name="Jorgensen R.E."/>
            <person name="Joubert Y."/>
            <person name="Kaplan A."/>
            <person name="Kroger N."/>
            <person name="Kroth P.G."/>
            <person name="La Roche J."/>
            <person name="Lindquist E."/>
            <person name="Lommer M."/>
            <person name="Martin-Jezequel V."/>
            <person name="Lopez P.J."/>
            <person name="Lucas S."/>
            <person name="Mangogna M."/>
            <person name="McGinnis K."/>
            <person name="Medlin L.K."/>
            <person name="Montsant A."/>
            <person name="Oudot-Le Secq M.P."/>
            <person name="Napoli C."/>
            <person name="Obornik M."/>
            <person name="Parker M.S."/>
            <person name="Petit J.L."/>
            <person name="Porcel B.M."/>
            <person name="Poulsen N."/>
            <person name="Robison M."/>
            <person name="Rychlewski L."/>
            <person name="Rynearson T.A."/>
            <person name="Schmutz J."/>
            <person name="Shapiro H."/>
            <person name="Siaut M."/>
            <person name="Stanley M."/>
            <person name="Sussman M.R."/>
            <person name="Taylor A.R."/>
            <person name="Vardi A."/>
            <person name="von Dassow P."/>
            <person name="Vyverman W."/>
            <person name="Willis A."/>
            <person name="Wyrwicz L.S."/>
            <person name="Rokhsar D.S."/>
            <person name="Weissenbach J."/>
            <person name="Armbrust E.V."/>
            <person name="Green B.R."/>
            <person name="Van de Peer Y."/>
            <person name="Grigoriev I.V."/>
        </authorList>
    </citation>
    <scope>NUCLEOTIDE SEQUENCE [LARGE SCALE GENOMIC DNA]</scope>
    <source>
        <strain evidence="2 3">CCMP1335</strain>
    </source>
</reference>
<name>B8BSE5_THAPS</name>
<accession>B8BSE5</accession>
<dbReference type="InParanoid" id="B8BSE5"/>
<dbReference type="PaxDb" id="35128-Thaps1957"/>
<feature type="region of interest" description="Disordered" evidence="1">
    <location>
        <begin position="20"/>
        <end position="50"/>
    </location>
</feature>
<evidence type="ECO:0000256" key="1">
    <source>
        <dbReference type="SAM" id="MobiDB-lite"/>
    </source>
</evidence>
<dbReference type="EMBL" id="CM000638">
    <property type="protein sequence ID" value="EED96115.1"/>
    <property type="molecule type" value="Genomic_DNA"/>
</dbReference>
<reference evidence="2 3" key="1">
    <citation type="journal article" date="2004" name="Science">
        <title>The genome of the diatom Thalassiosira pseudonana: ecology, evolution, and metabolism.</title>
        <authorList>
            <person name="Armbrust E.V."/>
            <person name="Berges J.A."/>
            <person name="Bowler C."/>
            <person name="Green B.R."/>
            <person name="Martinez D."/>
            <person name="Putnam N.H."/>
            <person name="Zhou S."/>
            <person name="Allen A.E."/>
            <person name="Apt K.E."/>
            <person name="Bechner M."/>
            <person name="Brzezinski M.A."/>
            <person name="Chaal B.K."/>
            <person name="Chiovitti A."/>
            <person name="Davis A.K."/>
            <person name="Demarest M.S."/>
            <person name="Detter J.C."/>
            <person name="Glavina T."/>
            <person name="Goodstein D."/>
            <person name="Hadi M.Z."/>
            <person name="Hellsten U."/>
            <person name="Hildebrand M."/>
            <person name="Jenkins B.D."/>
            <person name="Jurka J."/>
            <person name="Kapitonov V.V."/>
            <person name="Kroger N."/>
            <person name="Lau W.W."/>
            <person name="Lane T.W."/>
            <person name="Larimer F.W."/>
            <person name="Lippmeier J.C."/>
            <person name="Lucas S."/>
            <person name="Medina M."/>
            <person name="Montsant A."/>
            <person name="Obornik M."/>
            <person name="Parker M.S."/>
            <person name="Palenik B."/>
            <person name="Pazour G.J."/>
            <person name="Richardson P.M."/>
            <person name="Rynearson T.A."/>
            <person name="Saito M.A."/>
            <person name="Schwartz D.C."/>
            <person name="Thamatrakoln K."/>
            <person name="Valentin K."/>
            <person name="Vardi A."/>
            <person name="Wilkerson F.P."/>
            <person name="Rokhsar D.S."/>
        </authorList>
    </citation>
    <scope>NUCLEOTIDE SEQUENCE [LARGE SCALE GENOMIC DNA]</scope>
    <source>
        <strain evidence="2 3">CCMP1335</strain>
    </source>
</reference>
<evidence type="ECO:0000313" key="3">
    <source>
        <dbReference type="Proteomes" id="UP000001449"/>
    </source>
</evidence>
<organism evidence="2 3">
    <name type="scientific">Thalassiosira pseudonana</name>
    <name type="common">Marine diatom</name>
    <name type="synonym">Cyclotella nana</name>
    <dbReference type="NCBI Taxonomy" id="35128"/>
    <lineage>
        <taxon>Eukaryota</taxon>
        <taxon>Sar</taxon>
        <taxon>Stramenopiles</taxon>
        <taxon>Ochrophyta</taxon>
        <taxon>Bacillariophyta</taxon>
        <taxon>Coscinodiscophyceae</taxon>
        <taxon>Thalassiosirophycidae</taxon>
        <taxon>Thalassiosirales</taxon>
        <taxon>Thalassiosiraceae</taxon>
        <taxon>Thalassiosira</taxon>
    </lineage>
</organism>
<dbReference type="GeneID" id="7452560"/>